<evidence type="ECO:0000256" key="7">
    <source>
        <dbReference type="SAM" id="SignalP"/>
    </source>
</evidence>
<keyword evidence="3 5" id="KW-0964">Secreted</keyword>
<keyword evidence="5" id="KW-0136">Cellulose degradation</keyword>
<evidence type="ECO:0000259" key="8">
    <source>
        <dbReference type="Pfam" id="PF03443"/>
    </source>
</evidence>
<dbReference type="Pfam" id="PF03443">
    <property type="entry name" value="AA9"/>
    <property type="match status" value="1"/>
</dbReference>
<organism evidence="9 10">
    <name type="scientific">Botryosphaeria dothidea</name>
    <dbReference type="NCBI Taxonomy" id="55169"/>
    <lineage>
        <taxon>Eukaryota</taxon>
        <taxon>Fungi</taxon>
        <taxon>Dikarya</taxon>
        <taxon>Ascomycota</taxon>
        <taxon>Pezizomycotina</taxon>
        <taxon>Dothideomycetes</taxon>
        <taxon>Dothideomycetes incertae sedis</taxon>
        <taxon>Botryosphaeriales</taxon>
        <taxon>Botryosphaeriaceae</taxon>
        <taxon>Botryosphaeria</taxon>
    </lineage>
</organism>
<dbReference type="Gene3D" id="2.70.50.70">
    <property type="match status" value="2"/>
</dbReference>
<dbReference type="InterPro" id="IPR049892">
    <property type="entry name" value="AA9"/>
</dbReference>
<sequence>MKFNSNKLLALTVAATPLASAHYTFSQLVVDDKLEILENDFRYNKGASTGANTQVYAVKAGDKVALKQAYGGTGMQHPGPTQVYTSLAPSEDLASYDGSGSWFKVFEGPAAERRLVHVELEGGGGSPVPSPTVAIPGVYSPDDAAVNFSVGGSRTTYPDIPGPALVSSGQTRRSTTSEGNFSKRGEAPAVIFGGSVVAKAKAIVGA</sequence>
<comment type="subcellular location">
    <subcellularLocation>
        <location evidence="2 5">Secreted</location>
    </subcellularLocation>
</comment>
<keyword evidence="4 5" id="KW-1015">Disulfide bond</keyword>
<comment type="cofactor">
    <cofactor evidence="1">
        <name>Cu(2+)</name>
        <dbReference type="ChEBI" id="CHEBI:29036"/>
    </cofactor>
</comment>
<comment type="domain">
    <text evidence="5">Has a modular structure: an endo-beta-1,4-glucanase catalytic module at the N-terminus, a linker rich in serines and threonines, and a C-terminal carbohydrate-binding module (CBM).</text>
</comment>
<evidence type="ECO:0000256" key="6">
    <source>
        <dbReference type="SAM" id="MobiDB-lite"/>
    </source>
</evidence>
<dbReference type="PANTHER" id="PTHR33353">
    <property type="entry name" value="PUTATIVE (AFU_ORTHOLOGUE AFUA_1G12560)-RELATED"/>
    <property type="match status" value="1"/>
</dbReference>
<evidence type="ECO:0000313" key="9">
    <source>
        <dbReference type="EMBL" id="KAF4308394.1"/>
    </source>
</evidence>
<dbReference type="InterPro" id="IPR005103">
    <property type="entry name" value="AA9_LPMO"/>
</dbReference>
<keyword evidence="10" id="KW-1185">Reference proteome</keyword>
<comment type="caution">
    <text evidence="9">The sequence shown here is derived from an EMBL/GenBank/DDBJ whole genome shotgun (WGS) entry which is preliminary data.</text>
</comment>
<comment type="function">
    <text evidence="5">Lytic polysaccharide monooxygenase (LMPO) that depolymerizes crystalline and amorphous polysaccharides via the oxidation of scissile alpha- or beta-(1-4)-glycosidic bonds, yielding C1 and/or C4 oxidation products. Catalysis by LPMOs requires the reduction of the active-site copper from Cu(II) to Cu(I) by a reducing agent and H(2)O(2) or O(2) as a cosubstrate.</text>
</comment>
<gene>
    <name evidence="9" type="ORF">GTA08_BOTSDO04617</name>
</gene>
<proteinExistence type="predicted"/>
<feature type="chain" id="PRO_5034152400" description="AA9 family lytic polysaccharide monooxygenase" evidence="7">
    <location>
        <begin position="22"/>
        <end position="206"/>
    </location>
</feature>
<reference evidence="9" key="1">
    <citation type="submission" date="2020-04" db="EMBL/GenBank/DDBJ databases">
        <title>Genome Assembly and Annotation of Botryosphaeria dothidea sdau 11-99, a Latent Pathogen of Apple Fruit Ring Rot in China.</title>
        <authorList>
            <person name="Yu C."/>
            <person name="Diao Y."/>
            <person name="Lu Q."/>
            <person name="Zhao J."/>
            <person name="Cui S."/>
            <person name="Peng C."/>
            <person name="He B."/>
            <person name="Liu H."/>
        </authorList>
    </citation>
    <scope>NUCLEOTIDE SEQUENCE [LARGE SCALE GENOMIC DNA]</scope>
    <source>
        <strain evidence="9">Sdau11-99</strain>
    </source>
</reference>
<dbReference type="GO" id="GO:0030248">
    <property type="term" value="F:cellulose binding"/>
    <property type="evidence" value="ECO:0007669"/>
    <property type="project" value="UniProtKB-UniRule"/>
</dbReference>
<dbReference type="GO" id="GO:0008810">
    <property type="term" value="F:cellulase activity"/>
    <property type="evidence" value="ECO:0007669"/>
    <property type="project" value="UniProtKB-UniRule"/>
</dbReference>
<evidence type="ECO:0000256" key="1">
    <source>
        <dbReference type="ARBA" id="ARBA00001973"/>
    </source>
</evidence>
<feature type="signal peptide" evidence="7">
    <location>
        <begin position="1"/>
        <end position="21"/>
    </location>
</feature>
<dbReference type="GO" id="GO:0005576">
    <property type="term" value="C:extracellular region"/>
    <property type="evidence" value="ECO:0007669"/>
    <property type="project" value="UniProtKB-SubCell"/>
</dbReference>
<feature type="region of interest" description="Disordered" evidence="6">
    <location>
        <begin position="159"/>
        <end position="182"/>
    </location>
</feature>
<dbReference type="EC" id="1.14.99.56" evidence="5"/>
<evidence type="ECO:0000313" key="10">
    <source>
        <dbReference type="Proteomes" id="UP000572817"/>
    </source>
</evidence>
<protein>
    <recommendedName>
        <fullName evidence="5">AA9 family lytic polysaccharide monooxygenase</fullName>
        <ecNumber evidence="5">1.14.99.56</ecNumber>
    </recommendedName>
    <alternativeName>
        <fullName evidence="5">Endo-beta-1,4-glucanase</fullName>
    </alternativeName>
    <alternativeName>
        <fullName evidence="5">Glycosyl hydrolase 61 family protein</fullName>
    </alternativeName>
</protein>
<comment type="catalytic activity">
    <reaction evidence="5">
        <text>[(1-&gt;4)-beta-D-glucosyl]n+m + reduced acceptor + O2 = 4-dehydro-beta-D-glucosyl-[(1-&gt;4)-beta-D-glucosyl]n-1 + [(1-&gt;4)-beta-D-glucosyl]m + acceptor + H2O.</text>
        <dbReference type="EC" id="1.14.99.56"/>
    </reaction>
</comment>
<evidence type="ECO:0000256" key="2">
    <source>
        <dbReference type="ARBA" id="ARBA00004613"/>
    </source>
</evidence>
<dbReference type="PANTHER" id="PTHR33353:SF2">
    <property type="entry name" value="ENDO-BETA-1,4-GLUCANASE D"/>
    <property type="match status" value="1"/>
</dbReference>
<evidence type="ECO:0000256" key="4">
    <source>
        <dbReference type="ARBA" id="ARBA00023157"/>
    </source>
</evidence>
<dbReference type="OrthoDB" id="3496539at2759"/>
<dbReference type="EMBL" id="WWBZ02000022">
    <property type="protein sequence ID" value="KAF4308394.1"/>
    <property type="molecule type" value="Genomic_DNA"/>
</dbReference>
<dbReference type="Proteomes" id="UP000572817">
    <property type="component" value="Unassembled WGS sequence"/>
</dbReference>
<dbReference type="AlphaFoldDB" id="A0A8H4N2E5"/>
<feature type="domain" description="Auxiliary Activity family 9 catalytic" evidence="8">
    <location>
        <begin position="38"/>
        <end position="108"/>
    </location>
</feature>
<accession>A0A8H4N2E5</accession>
<evidence type="ECO:0000256" key="3">
    <source>
        <dbReference type="ARBA" id="ARBA00022525"/>
    </source>
</evidence>
<dbReference type="GO" id="GO:0030245">
    <property type="term" value="P:cellulose catabolic process"/>
    <property type="evidence" value="ECO:0007669"/>
    <property type="project" value="UniProtKB-UniRule"/>
</dbReference>
<keyword evidence="7" id="KW-0732">Signal</keyword>
<name>A0A8H4N2E5_9PEZI</name>
<feature type="compositionally biased region" description="Polar residues" evidence="6">
    <location>
        <begin position="167"/>
        <end position="180"/>
    </location>
</feature>
<keyword evidence="5" id="KW-0624">Polysaccharide degradation</keyword>
<keyword evidence="5" id="KW-0119">Carbohydrate metabolism</keyword>
<evidence type="ECO:0000256" key="5">
    <source>
        <dbReference type="RuleBase" id="RU368122"/>
    </source>
</evidence>